<dbReference type="PROSITE" id="PS00061">
    <property type="entry name" value="ADH_SHORT"/>
    <property type="match status" value="1"/>
</dbReference>
<dbReference type="AlphaFoldDB" id="A0A1H3KE08"/>
<name>A0A1H3KE08_9RHOB</name>
<dbReference type="RefSeq" id="WP_089883696.1">
    <property type="nucleotide sequence ID" value="NZ_FNPF01000009.1"/>
</dbReference>
<dbReference type="SUPFAM" id="SSF51735">
    <property type="entry name" value="NAD(P)-binding Rossmann-fold domains"/>
    <property type="match status" value="1"/>
</dbReference>
<proteinExistence type="inferred from homology"/>
<evidence type="ECO:0000313" key="4">
    <source>
        <dbReference type="EMBL" id="SDY50407.1"/>
    </source>
</evidence>
<protein>
    <submittedName>
        <fullName evidence="4">Short-chain dehydrogenase</fullName>
    </submittedName>
</protein>
<dbReference type="STRING" id="321339.SAMN05444340_10983"/>
<sequence length="276" mass="30590">MTRRTILITGCSSGIGADAARGLRARGWRVFAACRKPADCERLRAQGVDAPQLDYTDPTSIASALEEVLAETGGTLDALFNNGAYALPGAAEDLPADALRAIFDANVFGWHDLTVRVIPVMRAQGHGRIVNHSSVLGYVSIPWRAAYNATKYATEALTDTLRIEMRDTPIHVVTLNTGPVSSRIRVNSIPHFERWIDWQGSARRAQYESSLLKRLYEDRGKDRWELPPAAVTRALVRAVEDARPRPRYYITAPSRLMAVARRVLPTRALDWVLSKG</sequence>
<dbReference type="Gene3D" id="3.40.50.720">
    <property type="entry name" value="NAD(P)-binding Rossmann-like Domain"/>
    <property type="match status" value="1"/>
</dbReference>
<evidence type="ECO:0000256" key="1">
    <source>
        <dbReference type="ARBA" id="ARBA00006484"/>
    </source>
</evidence>
<accession>A0A1H3KE08</accession>
<gene>
    <name evidence="4" type="ORF">SAMN05444340_10983</name>
</gene>
<dbReference type="PRINTS" id="PR00081">
    <property type="entry name" value="GDHRDH"/>
</dbReference>
<dbReference type="PANTHER" id="PTHR44169:SF6">
    <property type="entry name" value="NADPH-DEPENDENT 1-ACYLDIHYDROXYACETONE PHOSPHATE REDUCTASE"/>
    <property type="match status" value="1"/>
</dbReference>
<evidence type="ECO:0000256" key="2">
    <source>
        <dbReference type="ARBA" id="ARBA00023002"/>
    </source>
</evidence>
<evidence type="ECO:0000256" key="3">
    <source>
        <dbReference type="RuleBase" id="RU000363"/>
    </source>
</evidence>
<dbReference type="InterPro" id="IPR036291">
    <property type="entry name" value="NAD(P)-bd_dom_sf"/>
</dbReference>
<keyword evidence="5" id="KW-1185">Reference proteome</keyword>
<comment type="similarity">
    <text evidence="1 3">Belongs to the short-chain dehydrogenases/reductases (SDR) family.</text>
</comment>
<dbReference type="InterPro" id="IPR002347">
    <property type="entry name" value="SDR_fam"/>
</dbReference>
<dbReference type="Pfam" id="PF00106">
    <property type="entry name" value="adh_short"/>
    <property type="match status" value="1"/>
</dbReference>
<dbReference type="CDD" id="cd05374">
    <property type="entry name" value="17beta-HSD-like_SDR_c"/>
    <property type="match status" value="1"/>
</dbReference>
<dbReference type="PANTHER" id="PTHR44169">
    <property type="entry name" value="NADPH-DEPENDENT 1-ACYLDIHYDROXYACETONE PHOSPHATE REDUCTASE"/>
    <property type="match status" value="1"/>
</dbReference>
<reference evidence="4 5" key="1">
    <citation type="submission" date="2016-10" db="EMBL/GenBank/DDBJ databases">
        <authorList>
            <person name="de Groot N.N."/>
        </authorList>
    </citation>
    <scope>NUCLEOTIDE SEQUENCE [LARGE SCALE GENOMIC DNA]</scope>
    <source>
        <strain evidence="4 5">DSM 26880</strain>
    </source>
</reference>
<dbReference type="EMBL" id="FNPF01000009">
    <property type="protein sequence ID" value="SDY50407.1"/>
    <property type="molecule type" value="Genomic_DNA"/>
</dbReference>
<dbReference type="Proteomes" id="UP000199286">
    <property type="component" value="Unassembled WGS sequence"/>
</dbReference>
<organism evidence="4 5">
    <name type="scientific">Citreimonas salinaria</name>
    <dbReference type="NCBI Taxonomy" id="321339"/>
    <lineage>
        <taxon>Bacteria</taxon>
        <taxon>Pseudomonadati</taxon>
        <taxon>Pseudomonadota</taxon>
        <taxon>Alphaproteobacteria</taxon>
        <taxon>Rhodobacterales</taxon>
        <taxon>Roseobacteraceae</taxon>
        <taxon>Citreimonas</taxon>
    </lineage>
</organism>
<dbReference type="GO" id="GO:0016491">
    <property type="term" value="F:oxidoreductase activity"/>
    <property type="evidence" value="ECO:0007669"/>
    <property type="project" value="UniProtKB-KW"/>
</dbReference>
<evidence type="ECO:0000313" key="5">
    <source>
        <dbReference type="Proteomes" id="UP000199286"/>
    </source>
</evidence>
<dbReference type="OrthoDB" id="9793825at2"/>
<dbReference type="PRINTS" id="PR00080">
    <property type="entry name" value="SDRFAMILY"/>
</dbReference>
<keyword evidence="2" id="KW-0560">Oxidoreductase</keyword>
<dbReference type="InterPro" id="IPR020904">
    <property type="entry name" value="Sc_DH/Rdtase_CS"/>
</dbReference>